<feature type="compositionally biased region" description="Basic and acidic residues" evidence="1">
    <location>
        <begin position="522"/>
        <end position="532"/>
    </location>
</feature>
<proteinExistence type="predicted"/>
<feature type="region of interest" description="Disordered" evidence="1">
    <location>
        <begin position="517"/>
        <end position="548"/>
    </location>
</feature>
<dbReference type="Proteomes" id="UP001245184">
    <property type="component" value="Unassembled WGS sequence"/>
</dbReference>
<comment type="caution">
    <text evidence="2">The sequence shown here is derived from an EMBL/GenBank/DDBJ whole genome shotgun (WGS) entry which is preliminary data.</text>
</comment>
<name>A0ABD5CSM7_9BURK</name>
<sequence length="564" mass="63010">MRISIFQTERTHSYARTPSVTDGGLPQSTVSCASTMPETVHHAAHSRAIDALGFRRTLQAPLAELRSRDTARASALQQAFGIVDRTSFAERSRSVHLSAYVKACFGLCSESSDREFRPFQALALELSRNAGPRWRHRTVTRSSVDLAVRLYVNVVGPDHAFANGALERTGFIGFLARHTGIDARTLGTAIGRDYLRSIRVIESRDGLDGNLESQPLTGRVVRLNGAPVPIDAPRAHAPTLTSQLWRHVARFVSQEDIPSLSAIDPTARTTFAQTAREIRLFFRAKQTSSLADVRWFLDPLVQPDDARDDAIRDASADTRTGLLRVLAARLVAIDDRHDALQAFQLIIEAADALPPSDRHAPLHELANAFLWGKAQQRRSDLVLFLCEITGRRYTLHIPDKIASRQLFDRLVKAPTDVLEDKEQLRLQHHFSRFESPDWMYTDEHQLALKLIIDRIDQLPETTRASPLVTLYAAVWRRAVIDTWQVQGMHAEQAAGLDMPDMNPYLAWLRRTADTIPVSGTERCSRSPRARERTPRRKQPPGDSRVGSLPAAKLVLSHQTAACGK</sequence>
<accession>A0ABD5CSM7</accession>
<dbReference type="EMBL" id="JAVIZN010000003">
    <property type="protein sequence ID" value="MDR6208101.1"/>
    <property type="molecule type" value="Genomic_DNA"/>
</dbReference>
<protein>
    <submittedName>
        <fullName evidence="2">Uncharacterized protein</fullName>
    </submittedName>
</protein>
<organism evidence="2 3">
    <name type="scientific">Paraburkholderia graminis</name>
    <dbReference type="NCBI Taxonomy" id="60548"/>
    <lineage>
        <taxon>Bacteria</taxon>
        <taxon>Pseudomonadati</taxon>
        <taxon>Pseudomonadota</taxon>
        <taxon>Betaproteobacteria</taxon>
        <taxon>Burkholderiales</taxon>
        <taxon>Burkholderiaceae</taxon>
        <taxon>Paraburkholderia</taxon>
    </lineage>
</organism>
<gene>
    <name evidence="2" type="ORF">QF025_006902</name>
</gene>
<reference evidence="2 3" key="1">
    <citation type="submission" date="2023-08" db="EMBL/GenBank/DDBJ databases">
        <title>Genome sequencing of plant associated microbes to promote plant fitness in Sorghum bicolor and Oryza sativa.</title>
        <authorList>
            <person name="Coleman-Derr D."/>
        </authorList>
    </citation>
    <scope>NUCLEOTIDE SEQUENCE [LARGE SCALE GENOMIC DNA]</scope>
    <source>
        <strain evidence="2 3">SLBN-33</strain>
    </source>
</reference>
<evidence type="ECO:0000256" key="1">
    <source>
        <dbReference type="SAM" id="MobiDB-lite"/>
    </source>
</evidence>
<evidence type="ECO:0000313" key="2">
    <source>
        <dbReference type="EMBL" id="MDR6208101.1"/>
    </source>
</evidence>
<evidence type="ECO:0000313" key="3">
    <source>
        <dbReference type="Proteomes" id="UP001245184"/>
    </source>
</evidence>
<dbReference type="AlphaFoldDB" id="A0ABD5CSM7"/>